<keyword evidence="1" id="KW-0732">Signal</keyword>
<gene>
    <name evidence="2" type="ORF">DEA8626_01413</name>
</gene>
<feature type="signal peptide" evidence="1">
    <location>
        <begin position="1"/>
        <end position="22"/>
    </location>
</feature>
<dbReference type="Proteomes" id="UP000244924">
    <property type="component" value="Unassembled WGS sequence"/>
</dbReference>
<reference evidence="2 3" key="1">
    <citation type="submission" date="2018-03" db="EMBL/GenBank/DDBJ databases">
        <authorList>
            <person name="Keele B.F."/>
        </authorList>
    </citation>
    <scope>NUCLEOTIDE SEQUENCE [LARGE SCALE GENOMIC DNA]</scope>
    <source>
        <strain evidence="2 3">CECT 8626</strain>
    </source>
</reference>
<dbReference type="RefSeq" id="WP_245890787.1">
    <property type="nucleotide sequence ID" value="NZ_OMOQ01000001.1"/>
</dbReference>
<proteinExistence type="predicted"/>
<protein>
    <submittedName>
        <fullName evidence="2">Uncharacterized protein</fullName>
    </submittedName>
</protein>
<sequence length="520" mass="55801">MLTGRVALLSVLVLVIAPTLSAQGVDGDRPMSAIDWLSNSIATPTAQPLPPGTTIEPPVAPGVVHQPITTMSIDGPSLDALGLVPVSATGLPRNLWGTSTSADLARLIRAEGVDTLPALQSLLMAVLVAELSPPIDSDGRGELFLARVDKLLDLGALDPALALLERIDEQQPETFRRWFDVALLLGEEDRACDLMRKTPEVAPTFPARVFCLARGGDWNAAALSLRTGETLGYVEPEMVPLLERFLDPELAEGAPDLPMPPRPSPLVLRLMEAIGQPLSTTTLPVAFAQSDLRSNAGWKTRLEAAERLARTGAIEPNRLLGLYTERRPAASGGVWERVKVVQTIDRALADEDRDGVARTLREAWEEMVESELEVPFATIFGSRLAGLGLEGETGRLAFRIGLLSPGYEAVARAHRPQGTDDRFLIGLALGDAERTTPPDQMGAAIHAAFLPGPSPDADSAALIEENRMGEALLQSIDRITEGARGDLREVTDGLALLRHVGLETTARRAALELVLLERRG</sequence>
<organism evidence="2 3">
    <name type="scientific">Albidovulum aquaemixtae</name>
    <dbReference type="NCBI Taxonomy" id="1542388"/>
    <lineage>
        <taxon>Bacteria</taxon>
        <taxon>Pseudomonadati</taxon>
        <taxon>Pseudomonadota</taxon>
        <taxon>Alphaproteobacteria</taxon>
        <taxon>Rhodobacterales</taxon>
        <taxon>Paracoccaceae</taxon>
        <taxon>Albidovulum</taxon>
    </lineage>
</organism>
<evidence type="ECO:0000313" key="3">
    <source>
        <dbReference type="Proteomes" id="UP000244924"/>
    </source>
</evidence>
<feature type="chain" id="PRO_5015334466" evidence="1">
    <location>
        <begin position="23"/>
        <end position="520"/>
    </location>
</feature>
<dbReference type="AlphaFoldDB" id="A0A2R8B5L4"/>
<accession>A0A2R8B5L4</accession>
<name>A0A2R8B5L4_9RHOB</name>
<evidence type="ECO:0000256" key="1">
    <source>
        <dbReference type="SAM" id="SignalP"/>
    </source>
</evidence>
<dbReference type="EMBL" id="OMOQ01000001">
    <property type="protein sequence ID" value="SPH17885.1"/>
    <property type="molecule type" value="Genomic_DNA"/>
</dbReference>
<keyword evidence="3" id="KW-1185">Reference proteome</keyword>
<evidence type="ECO:0000313" key="2">
    <source>
        <dbReference type="EMBL" id="SPH17885.1"/>
    </source>
</evidence>